<feature type="region of interest" description="Disordered" evidence="1">
    <location>
        <begin position="81"/>
        <end position="113"/>
    </location>
</feature>
<dbReference type="InParanoid" id="K1WTJ3"/>
<dbReference type="KEGG" id="mbe:MBM_09936"/>
<organism evidence="2 3">
    <name type="scientific">Marssonina brunnea f. sp. multigermtubi (strain MB_m1)</name>
    <name type="common">Marssonina leaf spot fungus</name>
    <dbReference type="NCBI Taxonomy" id="1072389"/>
    <lineage>
        <taxon>Eukaryota</taxon>
        <taxon>Fungi</taxon>
        <taxon>Dikarya</taxon>
        <taxon>Ascomycota</taxon>
        <taxon>Pezizomycotina</taxon>
        <taxon>Leotiomycetes</taxon>
        <taxon>Helotiales</taxon>
        <taxon>Drepanopezizaceae</taxon>
        <taxon>Drepanopeziza</taxon>
    </lineage>
</organism>
<feature type="region of interest" description="Disordered" evidence="1">
    <location>
        <begin position="1"/>
        <end position="33"/>
    </location>
</feature>
<feature type="compositionally biased region" description="Polar residues" evidence="1">
    <location>
        <begin position="14"/>
        <end position="23"/>
    </location>
</feature>
<dbReference type="AlphaFoldDB" id="K1WTJ3"/>
<dbReference type="Proteomes" id="UP000006753">
    <property type="component" value="Unassembled WGS sequence"/>
</dbReference>
<keyword evidence="3" id="KW-1185">Reference proteome</keyword>
<feature type="compositionally biased region" description="Basic and acidic residues" evidence="1">
    <location>
        <begin position="81"/>
        <end position="94"/>
    </location>
</feature>
<accession>K1WTJ3</accession>
<evidence type="ECO:0000313" key="2">
    <source>
        <dbReference type="EMBL" id="EKD11913.1"/>
    </source>
</evidence>
<sequence>MPRGAWRPLPSRSPVHSKQSQTVRCGAVRRGPPGDPSIIHHPSSIIHASRLPPGIHPHSWGWFLKGVASSEERADRARRAARAARADRADREKVWLGPSSPGPPVPRRGTAGRRTATLRVSQFLLLPISPISPISPSCPPASKELEASGPLSLHRNPYPAHGCRLSDIVWSSWVLQPYVDSTTTVLDSGELLLSIVMACKGCRDQIPASPTEPAWNSKSDRPFPAEEPLQIPVVPSDGPSVATVYIEHQQDPNDLKSQKCKITAATRRRSGLSDCRSQLPVTKNIVMTHRAANTEPVSLRAVLTGSAVQSIGYAEFGVKRRSRMQANDQVGLNRPTRAISRTERMLAGRRKRPAGVSKTRSTTALAGEQIEVRLPSLHGETGAVVASASINRPESLQSPLEELRPDDSRWSLISDATASNAIIRLMRRLSVIRVCERRVSLEAAESPDRHAEPPLKAECISAIASIAWKGNRPPCPLAVTRHPFPKQQANRRRAWHGHARSWGLDLDLDATCCAGGVIVVPSPTVLDRRPR</sequence>
<reference evidence="2 3" key="1">
    <citation type="journal article" date="2012" name="BMC Genomics">
        <title>Sequencing the genome of Marssonina brunnea reveals fungus-poplar co-evolution.</title>
        <authorList>
            <person name="Zhu S."/>
            <person name="Cao Y.-Z."/>
            <person name="Jiang C."/>
            <person name="Tan B.-Y."/>
            <person name="Wang Z."/>
            <person name="Feng S."/>
            <person name="Zhang L."/>
            <person name="Su X.-H."/>
            <person name="Brejova B."/>
            <person name="Vinar T."/>
            <person name="Xu M."/>
            <person name="Wang M.-X."/>
            <person name="Zhang S.-G."/>
            <person name="Huang M.-R."/>
            <person name="Wu R."/>
            <person name="Zhou Y."/>
        </authorList>
    </citation>
    <scope>NUCLEOTIDE SEQUENCE [LARGE SCALE GENOMIC DNA]</scope>
    <source>
        <strain evidence="2 3">MB_m1</strain>
    </source>
</reference>
<gene>
    <name evidence="2" type="ORF">MBM_09936</name>
</gene>
<name>K1WTJ3_MARBU</name>
<dbReference type="HOGENOM" id="CLU_512959_0_0_1"/>
<protein>
    <submittedName>
        <fullName evidence="2">Uncharacterized protein</fullName>
    </submittedName>
</protein>
<proteinExistence type="predicted"/>
<dbReference type="EMBL" id="JH921478">
    <property type="protein sequence ID" value="EKD11913.1"/>
    <property type="molecule type" value="Genomic_DNA"/>
</dbReference>
<evidence type="ECO:0000256" key="1">
    <source>
        <dbReference type="SAM" id="MobiDB-lite"/>
    </source>
</evidence>
<evidence type="ECO:0000313" key="3">
    <source>
        <dbReference type="Proteomes" id="UP000006753"/>
    </source>
</evidence>